<protein>
    <submittedName>
        <fullName evidence="2">Uncharacterized protein</fullName>
    </submittedName>
</protein>
<feature type="region of interest" description="Disordered" evidence="1">
    <location>
        <begin position="81"/>
        <end position="100"/>
    </location>
</feature>
<gene>
    <name evidence="2" type="ORF">ODALV1_LOCUS24357</name>
</gene>
<name>A0ABP1RNY9_9HEXA</name>
<keyword evidence="3" id="KW-1185">Reference proteome</keyword>
<proteinExistence type="predicted"/>
<sequence length="100" mass="11471">MKLEKNNDNNSNSRSEDADWLEVTKTNKRFFHLGVEVYNFHGKETSLLQCSDGSFTVPRKNIFKKAELTSHQQVNKHIDEAHTGTPRNQLKHECPTCGGR</sequence>
<organism evidence="2 3">
    <name type="scientific">Orchesella dallaii</name>
    <dbReference type="NCBI Taxonomy" id="48710"/>
    <lineage>
        <taxon>Eukaryota</taxon>
        <taxon>Metazoa</taxon>
        <taxon>Ecdysozoa</taxon>
        <taxon>Arthropoda</taxon>
        <taxon>Hexapoda</taxon>
        <taxon>Collembola</taxon>
        <taxon>Entomobryomorpha</taxon>
        <taxon>Entomobryoidea</taxon>
        <taxon>Orchesellidae</taxon>
        <taxon>Orchesellinae</taxon>
        <taxon>Orchesella</taxon>
    </lineage>
</organism>
<evidence type="ECO:0000313" key="3">
    <source>
        <dbReference type="Proteomes" id="UP001642540"/>
    </source>
</evidence>
<dbReference type="EMBL" id="CAXLJM020000090">
    <property type="protein sequence ID" value="CAL8131854.1"/>
    <property type="molecule type" value="Genomic_DNA"/>
</dbReference>
<evidence type="ECO:0000313" key="2">
    <source>
        <dbReference type="EMBL" id="CAL8131854.1"/>
    </source>
</evidence>
<accession>A0ABP1RNY9</accession>
<reference evidence="2 3" key="1">
    <citation type="submission" date="2024-08" db="EMBL/GenBank/DDBJ databases">
        <authorList>
            <person name="Cucini C."/>
            <person name="Frati F."/>
        </authorList>
    </citation>
    <scope>NUCLEOTIDE SEQUENCE [LARGE SCALE GENOMIC DNA]</scope>
</reference>
<dbReference type="Proteomes" id="UP001642540">
    <property type="component" value="Unassembled WGS sequence"/>
</dbReference>
<evidence type="ECO:0000256" key="1">
    <source>
        <dbReference type="SAM" id="MobiDB-lite"/>
    </source>
</evidence>
<comment type="caution">
    <text evidence="2">The sequence shown here is derived from an EMBL/GenBank/DDBJ whole genome shotgun (WGS) entry which is preliminary data.</text>
</comment>